<reference evidence="1 2" key="1">
    <citation type="journal article" date="2014" name="Int. J. Syst. Evol. Microbiol.">
        <title>Complete genome sequence of Corynebacterium casei LMG S-19264T (=DSM 44701T), isolated from a smear-ripened cheese.</title>
        <authorList>
            <consortium name="US DOE Joint Genome Institute (JGI-PGF)"/>
            <person name="Walter F."/>
            <person name="Albersmeier A."/>
            <person name="Kalinowski J."/>
            <person name="Ruckert C."/>
        </authorList>
    </citation>
    <scope>NUCLEOTIDE SEQUENCE [LARGE SCALE GENOMIC DNA]</scope>
    <source>
        <strain evidence="1 2">IBRC-M 10912</strain>
    </source>
</reference>
<comment type="caution">
    <text evidence="1">The sequence shown here is derived from an EMBL/GenBank/DDBJ whole genome shotgun (WGS) entry which is preliminary data.</text>
</comment>
<evidence type="ECO:0000313" key="2">
    <source>
        <dbReference type="Proteomes" id="UP001595821"/>
    </source>
</evidence>
<accession>A0ABD5P608</accession>
<organism evidence="1 2">
    <name type="scientific">Natribaculum luteum</name>
    <dbReference type="NCBI Taxonomy" id="1586232"/>
    <lineage>
        <taxon>Archaea</taxon>
        <taxon>Methanobacteriati</taxon>
        <taxon>Methanobacteriota</taxon>
        <taxon>Stenosarchaea group</taxon>
        <taxon>Halobacteria</taxon>
        <taxon>Halobacteriales</taxon>
        <taxon>Natrialbaceae</taxon>
        <taxon>Natribaculum</taxon>
    </lineage>
</organism>
<proteinExistence type="predicted"/>
<name>A0ABD5P608_9EURY</name>
<dbReference type="AlphaFoldDB" id="A0ABD5P608"/>
<sequence length="192" mass="21383">MAIEANIVDIPPHCEYQGTIYEQRVVLQAASVELGCFDPDMHASESIIGERCEIDFYPALPTAVERAVETDVGIKPNPDEPQDYTDHQFSGHVVSVSSGWPKSVELDVDVVGESLELDPIALDTSGDGIRDNETVDINYRVFQEDNETKLHAWVIYAEHHPARIDTTGDGLTDREQLEGWEIETIPMIPPHS</sequence>
<protein>
    <submittedName>
        <fullName evidence="1">Uncharacterized protein</fullName>
    </submittedName>
</protein>
<dbReference type="RefSeq" id="WP_246973551.1">
    <property type="nucleotide sequence ID" value="NZ_CP095397.1"/>
</dbReference>
<gene>
    <name evidence="1" type="ORF">ACFOZ7_21655</name>
</gene>
<dbReference type="GeneID" id="71853506"/>
<dbReference type="Proteomes" id="UP001595821">
    <property type="component" value="Unassembled WGS sequence"/>
</dbReference>
<evidence type="ECO:0000313" key="1">
    <source>
        <dbReference type="EMBL" id="MFC4249504.1"/>
    </source>
</evidence>
<dbReference type="EMBL" id="JBHSDJ010000133">
    <property type="protein sequence ID" value="MFC4249504.1"/>
    <property type="molecule type" value="Genomic_DNA"/>
</dbReference>